<feature type="compositionally biased region" description="Polar residues" evidence="1">
    <location>
        <begin position="423"/>
        <end position="445"/>
    </location>
</feature>
<feature type="compositionally biased region" description="Polar residues" evidence="1">
    <location>
        <begin position="127"/>
        <end position="139"/>
    </location>
</feature>
<protein>
    <submittedName>
        <fullName evidence="2">Phosphodiesterase</fullName>
    </submittedName>
</protein>
<name>A0ABP0JZW3_9DINO</name>
<comment type="caution">
    <text evidence="2">The sequence shown here is derived from an EMBL/GenBank/DDBJ whole genome shotgun (WGS) entry which is preliminary data.</text>
</comment>
<gene>
    <name evidence="2" type="ORF">SCF082_LOCUS14764</name>
</gene>
<dbReference type="Proteomes" id="UP001642464">
    <property type="component" value="Unassembled WGS sequence"/>
</dbReference>
<feature type="compositionally biased region" description="Low complexity" evidence="1">
    <location>
        <begin position="140"/>
        <end position="157"/>
    </location>
</feature>
<feature type="region of interest" description="Disordered" evidence="1">
    <location>
        <begin position="124"/>
        <end position="159"/>
    </location>
</feature>
<organism evidence="2 3">
    <name type="scientific">Durusdinium trenchii</name>
    <dbReference type="NCBI Taxonomy" id="1381693"/>
    <lineage>
        <taxon>Eukaryota</taxon>
        <taxon>Sar</taxon>
        <taxon>Alveolata</taxon>
        <taxon>Dinophyceae</taxon>
        <taxon>Suessiales</taxon>
        <taxon>Symbiodiniaceae</taxon>
        <taxon>Durusdinium</taxon>
    </lineage>
</organism>
<sequence>MPVEAEHARLIQQGVQSALLQLAQLLADALLVAAVPGAINSDIVASCRLLGHAVPWPLSLGTRLSRGILPTGFSSTCMSVVSEDEEVVDLSLQLSSLRVSVSGPSSLAFEALRRVSEWFRGIRGGNPPSSNSSDHFTVVTTPRPSSGPSASRPTTTRASIEASFPEVPAGLLLSGRRLSGSELSGEERIRRAWRAGCWARAVLSGRVATPSASVQLNLRPRIYVVLRTPRLAAPACSRRRLPRDSAVMADVEEDEFQGAGVGLDFKDLVPLSVSLVPYVVLWPSDLQQGADLESLFLIVIKRAGGLIGALPLGVISDREIASGSSEANPHALLEASTTIMVPGVYQNSQGVWEPSESEVALLVADFTSDVAQLLRPMTEDDTESFPFVTDHIEIFPEPSHVVSQVMEWLATQGLSVPEGPYQSDAQEVTAQSGGATPPAESSTPRRQVGPKGATSSVKPSPKPKRRVTTAALAESLEGVLSSLPALSSQIETLVAKQEVLERQLESSEDPTACAYGSAVDTGGGRGGGLVHMTKSGTSPALRLLDEKVNFVQWAMALPRLVLASRTDLAWHLRASFSVRTRVGCSLSTVFPLPLPYVGVFDGGGPGLSKVRLRTLAQKRLLNLVVLVLNKLYLGRFASVAELGRPPSAAQLKVFDRLYGYITVCGSRLEDFSVAPGRSGPELIACIARLEAFLAMHPALQGGYFDHGAIAYKPPTLSVEEYPQLVPYKNLDAKRLKLTGTGAWPLADYLDGELWLPYVEPAFLLHGGPDDRTNWHSFAYEAPEQYFDLAMKWDSLGLLRLFDSPSQEGHYCKVFNAYKNVEAELFGRKALTREDKGAPLAPQTGNERSRALARAATQLIPDRAVTTETRDRRAIYLKEFDAWLTEAMDLSVDVLLAEKPADPEKISECLVQYGRALFTAGKSYQKYSETINAVGTARPLIKRQLTRAWDLAFAWLQDEPHSHHPALPASILLSMLSTALIWGWKREAALWAMGWSGIMRVGEMLMTRRSDLILPSDAAPGFTHILVKIHQPKTRGRGAKHQAARVDQEDLVRLIAGAFKDEAADALLWPLSASTLRKRFGAVLKEVGLPTRREGEQRPYELASLRAGGVQLRMLDVRYNRTKLRYRFMVNQTPSCSQRPSEDLLRLCCNASNETGRPGSFASLSCLPPVAWDPAPVRRAASSTTPRRRGSEAKAVYTASIVEVIARHLPFQQGLESLLEDMRLWTPNGQPVLMAGTLLRLRGGNLKVARACDSNGDASARLILREGEMLDLPEGSFFADSFCRAVFARAKQAIAQPWQTFADLLLEAAEEVLADPSLVQSSTTQTFSTSTVTTSTFSSSTSSSIRLLEEQD</sequence>
<keyword evidence="3" id="KW-1185">Reference proteome</keyword>
<accession>A0ABP0JZW3</accession>
<feature type="region of interest" description="Disordered" evidence="1">
    <location>
        <begin position="417"/>
        <end position="468"/>
    </location>
</feature>
<evidence type="ECO:0000313" key="3">
    <source>
        <dbReference type="Proteomes" id="UP001642464"/>
    </source>
</evidence>
<evidence type="ECO:0000256" key="1">
    <source>
        <dbReference type="SAM" id="MobiDB-lite"/>
    </source>
</evidence>
<dbReference type="EMBL" id="CAXAMM010009335">
    <property type="protein sequence ID" value="CAK9020055.1"/>
    <property type="molecule type" value="Genomic_DNA"/>
</dbReference>
<evidence type="ECO:0000313" key="2">
    <source>
        <dbReference type="EMBL" id="CAK9020055.1"/>
    </source>
</evidence>
<reference evidence="2 3" key="1">
    <citation type="submission" date="2024-02" db="EMBL/GenBank/DDBJ databases">
        <authorList>
            <person name="Chen Y."/>
            <person name="Shah S."/>
            <person name="Dougan E. K."/>
            <person name="Thang M."/>
            <person name="Chan C."/>
        </authorList>
    </citation>
    <scope>NUCLEOTIDE SEQUENCE [LARGE SCALE GENOMIC DNA]</scope>
</reference>
<proteinExistence type="predicted"/>